<organism evidence="1 2">
    <name type="scientific">Parascedosporium putredinis</name>
    <dbReference type="NCBI Taxonomy" id="1442378"/>
    <lineage>
        <taxon>Eukaryota</taxon>
        <taxon>Fungi</taxon>
        <taxon>Dikarya</taxon>
        <taxon>Ascomycota</taxon>
        <taxon>Pezizomycotina</taxon>
        <taxon>Sordariomycetes</taxon>
        <taxon>Hypocreomycetidae</taxon>
        <taxon>Microascales</taxon>
        <taxon>Microascaceae</taxon>
        <taxon>Parascedosporium</taxon>
    </lineage>
</organism>
<gene>
    <name evidence="1" type="ORF">PPNO1_LOCUS8558</name>
</gene>
<evidence type="ECO:0000313" key="2">
    <source>
        <dbReference type="Proteomes" id="UP000838763"/>
    </source>
</evidence>
<accession>A0A9P1HB38</accession>
<proteinExistence type="predicted"/>
<dbReference type="OrthoDB" id="3943221at2759"/>
<name>A0A9P1HB38_9PEZI</name>
<sequence length="82" mass="9502">MAAEHPPKRVILRLRCNEFDDTVASYNEATFPSWGDRLAKHDPCASFYIILDMNAAAIKEPDLERLPHEMYRVRRQKDDGTP</sequence>
<reference evidence="1" key="1">
    <citation type="submission" date="2022-11" db="EMBL/GenBank/DDBJ databases">
        <authorList>
            <person name="Scott C."/>
            <person name="Bruce N."/>
        </authorList>
    </citation>
    <scope>NUCLEOTIDE SEQUENCE</scope>
</reference>
<dbReference type="Proteomes" id="UP000838763">
    <property type="component" value="Unassembled WGS sequence"/>
</dbReference>
<keyword evidence="2" id="KW-1185">Reference proteome</keyword>
<protein>
    <submittedName>
        <fullName evidence="1">Uncharacterized protein</fullName>
    </submittedName>
</protein>
<dbReference type="AlphaFoldDB" id="A0A9P1HB38"/>
<comment type="caution">
    <text evidence="1">The sequence shown here is derived from an EMBL/GenBank/DDBJ whole genome shotgun (WGS) entry which is preliminary data.</text>
</comment>
<evidence type="ECO:0000313" key="1">
    <source>
        <dbReference type="EMBL" id="CAI4218986.1"/>
    </source>
</evidence>
<dbReference type="EMBL" id="CALLCH030000019">
    <property type="protein sequence ID" value="CAI4218986.1"/>
    <property type="molecule type" value="Genomic_DNA"/>
</dbReference>